<accession>A0A8H7D1W2</accession>
<evidence type="ECO:0000256" key="1">
    <source>
        <dbReference type="SAM" id="MobiDB-lite"/>
    </source>
</evidence>
<evidence type="ECO:0000313" key="4">
    <source>
        <dbReference type="EMBL" id="KAF7358450.1"/>
    </source>
</evidence>
<protein>
    <submittedName>
        <fullName evidence="4">Uncharacterized protein</fullName>
    </submittedName>
</protein>
<keyword evidence="2" id="KW-0472">Membrane</keyword>
<keyword evidence="2" id="KW-0812">Transmembrane</keyword>
<evidence type="ECO:0000256" key="2">
    <source>
        <dbReference type="SAM" id="Phobius"/>
    </source>
</evidence>
<dbReference type="OrthoDB" id="2932767at2759"/>
<reference evidence="4" key="1">
    <citation type="submission" date="2020-05" db="EMBL/GenBank/DDBJ databases">
        <title>Mycena genomes resolve the evolution of fungal bioluminescence.</title>
        <authorList>
            <person name="Tsai I.J."/>
        </authorList>
    </citation>
    <scope>NUCLEOTIDE SEQUENCE</scope>
    <source>
        <strain evidence="4">CCC161011</strain>
    </source>
</reference>
<feature type="transmembrane region" description="Helical" evidence="2">
    <location>
        <begin position="319"/>
        <end position="339"/>
    </location>
</feature>
<keyword evidence="2" id="KW-1133">Transmembrane helix</keyword>
<feature type="signal peptide" evidence="3">
    <location>
        <begin position="1"/>
        <end position="17"/>
    </location>
</feature>
<keyword evidence="5" id="KW-1185">Reference proteome</keyword>
<gene>
    <name evidence="4" type="ORF">MVEN_00895500</name>
</gene>
<dbReference type="AlphaFoldDB" id="A0A8H7D1W2"/>
<evidence type="ECO:0000256" key="3">
    <source>
        <dbReference type="SAM" id="SignalP"/>
    </source>
</evidence>
<dbReference type="Proteomes" id="UP000620124">
    <property type="component" value="Unassembled WGS sequence"/>
</dbReference>
<feature type="chain" id="PRO_5034662299" evidence="3">
    <location>
        <begin position="18"/>
        <end position="340"/>
    </location>
</feature>
<proteinExistence type="predicted"/>
<dbReference type="EMBL" id="JACAZI010000006">
    <property type="protein sequence ID" value="KAF7358450.1"/>
    <property type="molecule type" value="Genomic_DNA"/>
</dbReference>
<sequence length="340" mass="35226">MALRSLGLLFLSTLVSAQNSTKLGNITTVNVPAGSTIKAGDFITFNFVFEEGAVGQVLRNVTAELMVGAVEDNGSNVADVMSIHGNDLGAAFDNDISYWLSAATPPGNYHIRVNGTIYDTLNATTDKDPGTALGAVTARSKTWILSHPDPFLCTIPSFTPVPSVTDPNFSPLQLGQPPAGFMYYLNNISQVGSIAVAPSWVDESFGGGTSINQMTMEVVKSGTLESVGSVVLNSTQQAFQALPVDKFQLVAGAFRIRANFTDKNHAGNFVTLSDEFYIASQGPCVGLQSGNSTTSGGGSGSSGNPSQTPKGAALSGSTIPVTGLFVLFLSLLAGAATVLA</sequence>
<keyword evidence="3" id="KW-0732">Signal</keyword>
<name>A0A8H7D1W2_9AGAR</name>
<feature type="region of interest" description="Disordered" evidence="1">
    <location>
        <begin position="289"/>
        <end position="313"/>
    </location>
</feature>
<comment type="caution">
    <text evidence="4">The sequence shown here is derived from an EMBL/GenBank/DDBJ whole genome shotgun (WGS) entry which is preliminary data.</text>
</comment>
<organism evidence="4 5">
    <name type="scientific">Mycena venus</name>
    <dbReference type="NCBI Taxonomy" id="2733690"/>
    <lineage>
        <taxon>Eukaryota</taxon>
        <taxon>Fungi</taxon>
        <taxon>Dikarya</taxon>
        <taxon>Basidiomycota</taxon>
        <taxon>Agaricomycotina</taxon>
        <taxon>Agaricomycetes</taxon>
        <taxon>Agaricomycetidae</taxon>
        <taxon>Agaricales</taxon>
        <taxon>Marasmiineae</taxon>
        <taxon>Mycenaceae</taxon>
        <taxon>Mycena</taxon>
    </lineage>
</organism>
<evidence type="ECO:0000313" key="5">
    <source>
        <dbReference type="Proteomes" id="UP000620124"/>
    </source>
</evidence>